<organism evidence="3 4">
    <name type="scientific">Homoserinibacter gongjuensis</name>
    <dbReference type="NCBI Taxonomy" id="1162968"/>
    <lineage>
        <taxon>Bacteria</taxon>
        <taxon>Bacillati</taxon>
        <taxon>Actinomycetota</taxon>
        <taxon>Actinomycetes</taxon>
        <taxon>Micrococcales</taxon>
        <taxon>Microbacteriaceae</taxon>
        <taxon>Homoserinibacter</taxon>
    </lineage>
</organism>
<keyword evidence="4" id="KW-1185">Reference proteome</keyword>
<evidence type="ECO:0000313" key="3">
    <source>
        <dbReference type="EMBL" id="GMA91788.1"/>
    </source>
</evidence>
<name>A0ABQ6JWM5_9MICO</name>
<evidence type="ECO:0000313" key="4">
    <source>
        <dbReference type="Proteomes" id="UP001157069"/>
    </source>
</evidence>
<dbReference type="Gene3D" id="3.40.50.1980">
    <property type="entry name" value="Nitrogenase molybdenum iron protein domain"/>
    <property type="match status" value="1"/>
</dbReference>
<accession>A0ABQ6JWM5</accession>
<feature type="domain" description="Fe/B12 periplasmic-binding" evidence="2">
    <location>
        <begin position="1"/>
        <end position="119"/>
    </location>
</feature>
<dbReference type="SUPFAM" id="SSF53807">
    <property type="entry name" value="Helical backbone' metal receptor"/>
    <property type="match status" value="1"/>
</dbReference>
<dbReference type="Proteomes" id="UP001157069">
    <property type="component" value="Unassembled WGS sequence"/>
</dbReference>
<comment type="similarity">
    <text evidence="1">Belongs to the bacterial solute-binding protein 8 family.</text>
</comment>
<dbReference type="InterPro" id="IPR050902">
    <property type="entry name" value="ABC_Transporter_SBP"/>
</dbReference>
<dbReference type="EMBL" id="BSVA01000001">
    <property type="protein sequence ID" value="GMA91788.1"/>
    <property type="molecule type" value="Genomic_DNA"/>
</dbReference>
<dbReference type="PROSITE" id="PS50983">
    <property type="entry name" value="FE_B12_PBP"/>
    <property type="match status" value="1"/>
</dbReference>
<dbReference type="InterPro" id="IPR002491">
    <property type="entry name" value="ABC_transptr_periplasmic_BD"/>
</dbReference>
<dbReference type="PANTHER" id="PTHR30535">
    <property type="entry name" value="VITAMIN B12-BINDING PROTEIN"/>
    <property type="match status" value="1"/>
</dbReference>
<protein>
    <recommendedName>
        <fullName evidence="2">Fe/B12 periplasmic-binding domain-containing protein</fullName>
    </recommendedName>
</protein>
<gene>
    <name evidence="3" type="ORF">GCM10025869_23170</name>
</gene>
<dbReference type="Pfam" id="PF01497">
    <property type="entry name" value="Peripla_BP_2"/>
    <property type="match status" value="1"/>
</dbReference>
<evidence type="ECO:0000259" key="2">
    <source>
        <dbReference type="PROSITE" id="PS50983"/>
    </source>
</evidence>
<evidence type="ECO:0000256" key="1">
    <source>
        <dbReference type="ARBA" id="ARBA00008814"/>
    </source>
</evidence>
<proteinExistence type="inferred from homology"/>
<reference evidence="4" key="1">
    <citation type="journal article" date="2019" name="Int. J. Syst. Evol. Microbiol.">
        <title>The Global Catalogue of Microorganisms (GCM) 10K type strain sequencing project: providing services to taxonomists for standard genome sequencing and annotation.</title>
        <authorList>
            <consortium name="The Broad Institute Genomics Platform"/>
            <consortium name="The Broad Institute Genome Sequencing Center for Infectious Disease"/>
            <person name="Wu L."/>
            <person name="Ma J."/>
        </authorList>
    </citation>
    <scope>NUCLEOTIDE SEQUENCE [LARGE SCALE GENOMIC DNA]</scope>
    <source>
        <strain evidence="4">NBRC 108755</strain>
    </source>
</reference>
<sequence length="119" mass="12530">MVVVGHRHPYVGAGIGAPQLLLETAGLVNIAADVDSTWSPLGWEAIIAADPDVIVLVDSDWNSAQHKIDYLTGNPATAAMTAVQQQRYIVVPFAASEAGVRSVEAAASIAAQWKELPAR</sequence>
<comment type="caution">
    <text evidence="3">The sequence shown here is derived from an EMBL/GenBank/DDBJ whole genome shotgun (WGS) entry which is preliminary data.</text>
</comment>
<dbReference type="PANTHER" id="PTHR30535:SF7">
    <property type="entry name" value="IRON(III) DICITRATE-BINDING PROTEIN"/>
    <property type="match status" value="1"/>
</dbReference>